<protein>
    <submittedName>
        <fullName evidence="1">Gp49 family protein</fullName>
    </submittedName>
</protein>
<gene>
    <name evidence="1" type="ORF">ACFOJE_20940</name>
</gene>
<evidence type="ECO:0000313" key="1">
    <source>
        <dbReference type="EMBL" id="MFC2974662.1"/>
    </source>
</evidence>
<accession>A0ABV7B1Q5</accession>
<comment type="caution">
    <text evidence="1">The sequence shown here is derived from an EMBL/GenBank/DDBJ whole genome shotgun (WGS) entry which is preliminary data.</text>
</comment>
<organism evidence="1 2">
    <name type="scientific">Azotobacter bryophylli</name>
    <dbReference type="NCBI Taxonomy" id="1986537"/>
    <lineage>
        <taxon>Bacteria</taxon>
        <taxon>Pseudomonadati</taxon>
        <taxon>Pseudomonadota</taxon>
        <taxon>Gammaproteobacteria</taxon>
        <taxon>Pseudomonadales</taxon>
        <taxon>Pseudomonadaceae</taxon>
        <taxon>Azotobacter</taxon>
    </lineage>
</organism>
<sequence length="267" mass="28611">MIHPTPGRIVWFHPNGITLPPNFAYSDSEQPLAATIAYVHSDRMVNLFVIDQNGMGYSLTSVTLLQDDDATPGAGSYAEWMPYQKGQAAKSNTIDQNAMDEACRLAFSAKELFLANDSDGGAKRLAGLMIQRAEQLLGGAAGEQPAAGGLPAIKASAKLCSGECSPGPQTDSASPTVTLEQIENLIVSAQYHVIPGTTVTVCCLELRNGFNVIGESACASLDNFNAEKGRTYAREKAIEKIWPLEGYLLKQRIYEATLAGRQDVGLQ</sequence>
<name>A0ABV7B1Q5_9GAMM</name>
<dbReference type="Pfam" id="PF13876">
    <property type="entry name" value="Phage_gp49_66"/>
    <property type="match status" value="1"/>
</dbReference>
<dbReference type="InterPro" id="IPR025915">
    <property type="entry name" value="Phage_gp49_66"/>
</dbReference>
<proteinExistence type="predicted"/>
<dbReference type="EMBL" id="JBHRSJ010000035">
    <property type="protein sequence ID" value="MFC2974662.1"/>
    <property type="molecule type" value="Genomic_DNA"/>
</dbReference>
<dbReference type="Proteomes" id="UP001595457">
    <property type="component" value="Unassembled WGS sequence"/>
</dbReference>
<reference evidence="2" key="1">
    <citation type="journal article" date="2019" name="Int. J. Syst. Evol. Microbiol.">
        <title>The Global Catalogue of Microorganisms (GCM) 10K type strain sequencing project: providing services to taxonomists for standard genome sequencing and annotation.</title>
        <authorList>
            <consortium name="The Broad Institute Genomics Platform"/>
            <consortium name="The Broad Institute Genome Sequencing Center for Infectious Disease"/>
            <person name="Wu L."/>
            <person name="Ma J."/>
        </authorList>
    </citation>
    <scope>NUCLEOTIDE SEQUENCE [LARGE SCALE GENOMIC DNA]</scope>
    <source>
        <strain evidence="2">KCTC 62195</strain>
    </source>
</reference>
<dbReference type="RefSeq" id="WP_377816919.1">
    <property type="nucleotide sequence ID" value="NZ_JBHRSJ010000035.1"/>
</dbReference>
<evidence type="ECO:0000313" key="2">
    <source>
        <dbReference type="Proteomes" id="UP001595457"/>
    </source>
</evidence>
<keyword evidence="2" id="KW-1185">Reference proteome</keyword>